<dbReference type="RefSeq" id="WP_258388007.1">
    <property type="nucleotide sequence ID" value="NZ_CP091430.1"/>
</dbReference>
<feature type="domain" description="HTH araC/xylS-type" evidence="4">
    <location>
        <begin position="185"/>
        <end position="284"/>
    </location>
</feature>
<keyword evidence="1" id="KW-0805">Transcription regulation</keyword>
<accession>A0ABY5SGV2</accession>
<evidence type="ECO:0000256" key="1">
    <source>
        <dbReference type="ARBA" id="ARBA00023015"/>
    </source>
</evidence>
<dbReference type="InterPro" id="IPR009057">
    <property type="entry name" value="Homeodomain-like_sf"/>
</dbReference>
<dbReference type="InterPro" id="IPR020449">
    <property type="entry name" value="Tscrpt_reg_AraC-type_HTH"/>
</dbReference>
<evidence type="ECO:0000259" key="4">
    <source>
        <dbReference type="PROSITE" id="PS01124"/>
    </source>
</evidence>
<evidence type="ECO:0000313" key="6">
    <source>
        <dbReference type="Proteomes" id="UP001057877"/>
    </source>
</evidence>
<dbReference type="SMART" id="SM00342">
    <property type="entry name" value="HTH_ARAC"/>
    <property type="match status" value="1"/>
</dbReference>
<organism evidence="5 6">
    <name type="scientific">Paenibacillus spongiae</name>
    <dbReference type="NCBI Taxonomy" id="2909671"/>
    <lineage>
        <taxon>Bacteria</taxon>
        <taxon>Bacillati</taxon>
        <taxon>Bacillota</taxon>
        <taxon>Bacilli</taxon>
        <taxon>Bacillales</taxon>
        <taxon>Paenibacillaceae</taxon>
        <taxon>Paenibacillus</taxon>
    </lineage>
</organism>
<dbReference type="PANTHER" id="PTHR43280">
    <property type="entry name" value="ARAC-FAMILY TRANSCRIPTIONAL REGULATOR"/>
    <property type="match status" value="1"/>
</dbReference>
<proteinExistence type="predicted"/>
<dbReference type="Gene3D" id="1.10.10.60">
    <property type="entry name" value="Homeodomain-like"/>
    <property type="match status" value="2"/>
</dbReference>
<gene>
    <name evidence="5" type="ORF">L1F29_09070</name>
</gene>
<dbReference type="InterPro" id="IPR037923">
    <property type="entry name" value="HTH-like"/>
</dbReference>
<keyword evidence="3" id="KW-0804">Transcription</keyword>
<dbReference type="PANTHER" id="PTHR43280:SF30">
    <property type="entry name" value="MMSAB OPERON REGULATORY PROTEIN"/>
    <property type="match status" value="1"/>
</dbReference>
<evidence type="ECO:0000256" key="3">
    <source>
        <dbReference type="ARBA" id="ARBA00023163"/>
    </source>
</evidence>
<dbReference type="SUPFAM" id="SSF46689">
    <property type="entry name" value="Homeodomain-like"/>
    <property type="match status" value="2"/>
</dbReference>
<name>A0ABY5SGV2_9BACL</name>
<dbReference type="PRINTS" id="PR00032">
    <property type="entry name" value="HTHARAC"/>
</dbReference>
<dbReference type="CDD" id="cd06986">
    <property type="entry name" value="cupin_MmsR-like_N"/>
    <property type="match status" value="1"/>
</dbReference>
<dbReference type="Gene3D" id="2.60.120.280">
    <property type="entry name" value="Regulatory protein AraC"/>
    <property type="match status" value="1"/>
</dbReference>
<keyword evidence="6" id="KW-1185">Reference proteome</keyword>
<keyword evidence="2" id="KW-0238">DNA-binding</keyword>
<dbReference type="Pfam" id="PF12833">
    <property type="entry name" value="HTH_18"/>
    <property type="match status" value="1"/>
</dbReference>
<sequence length="291" mass="33288">MHLHHSFYSLGVNSLPSHGELSALFCGHARPLPSHQVGPAVRNDYLAHTVMSGCGYFEIDGKQYHCKEGDTFIIFPEVLFTYTSDAAAPWYYRWVAFKGALAQPLLDSMGITPAQPIIHLRDLRTVIRLYRKLEYTLKHSAYPELADLEANGLLRLLLKEFGLVNAGKRTFRTQPAIPDIERQIKQAVRWLSLQYAQQISIEDLSRTLGYHRTHLSKMFKQTTGLSPMQFLLKVRMERARELLDGQKHLTIDHVASSVGFTDALYFSKQFRKWYGSSPTEYRAGRRANSRS</sequence>
<protein>
    <submittedName>
        <fullName evidence="5">AraC family transcriptional regulator</fullName>
    </submittedName>
</protein>
<dbReference type="SUPFAM" id="SSF51215">
    <property type="entry name" value="Regulatory protein AraC"/>
    <property type="match status" value="1"/>
</dbReference>
<reference evidence="5" key="1">
    <citation type="submission" date="2022-01" db="EMBL/GenBank/DDBJ databases">
        <title>Paenibacillus spongiae sp. nov., isolated from marine sponge.</title>
        <authorList>
            <person name="Li Z."/>
            <person name="Zhang M."/>
        </authorList>
    </citation>
    <scope>NUCLEOTIDE SEQUENCE</scope>
    <source>
        <strain evidence="5">PHS-Z3</strain>
    </source>
</reference>
<evidence type="ECO:0000313" key="5">
    <source>
        <dbReference type="EMBL" id="UVI31947.1"/>
    </source>
</evidence>
<dbReference type="EMBL" id="CP091430">
    <property type="protein sequence ID" value="UVI31947.1"/>
    <property type="molecule type" value="Genomic_DNA"/>
</dbReference>
<dbReference type="Pfam" id="PF02311">
    <property type="entry name" value="AraC_binding"/>
    <property type="match status" value="1"/>
</dbReference>
<evidence type="ECO:0000256" key="2">
    <source>
        <dbReference type="ARBA" id="ARBA00023125"/>
    </source>
</evidence>
<dbReference type="PROSITE" id="PS01124">
    <property type="entry name" value="HTH_ARAC_FAMILY_2"/>
    <property type="match status" value="1"/>
</dbReference>
<dbReference type="InterPro" id="IPR003313">
    <property type="entry name" value="AraC-bd"/>
</dbReference>
<dbReference type="Proteomes" id="UP001057877">
    <property type="component" value="Chromosome"/>
</dbReference>
<dbReference type="InterPro" id="IPR018060">
    <property type="entry name" value="HTH_AraC"/>
</dbReference>